<dbReference type="AlphaFoldDB" id="A0A841GS46"/>
<name>A0A841GS46_9BACT</name>
<organism evidence="3 4">
    <name type="scientific">Thermosipho japonicus</name>
    <dbReference type="NCBI Taxonomy" id="90323"/>
    <lineage>
        <taxon>Bacteria</taxon>
        <taxon>Thermotogati</taxon>
        <taxon>Thermotogota</taxon>
        <taxon>Thermotogae</taxon>
        <taxon>Thermotogales</taxon>
        <taxon>Fervidobacteriaceae</taxon>
        <taxon>Thermosipho</taxon>
    </lineage>
</organism>
<keyword evidence="1" id="KW-0051">Antiviral defense</keyword>
<proteinExistence type="predicted"/>
<sequence length="339" mass="39782">MNKSLKFETYINMEKDKKNKMLEYNGLMIGNNTLNIIEKVKSLSGILKEDELENYISRLMPYSFIFWAEIELINPYFSKDDEDYNLTKKNLCLKDKAFKIPMIRGSAWKGAFANAFKILINESLFSSNTEEKAIDYIQSFARIFGTGSMEFTKFTKMLSELLENKLKEKSMDEIIKYLIFELGLRLKKDDIDNLRKKENFKNWVRNNIWEKYGETSKKNLPFFLKTHKGRAIFYPTFLSSLSTEVINPHSRKERKGKRPIFFEVVSKDSRGIVQIVYIPFDGIRLEREVLKDQVEKDVKFIKSSFKKISDIGIGAKSKLGWGRFTIEKQKIEICCNEVK</sequence>
<evidence type="ECO:0000256" key="1">
    <source>
        <dbReference type="ARBA" id="ARBA00023118"/>
    </source>
</evidence>
<accession>A0A841GS46</accession>
<keyword evidence="4" id="KW-1185">Reference proteome</keyword>
<dbReference type="Proteomes" id="UP000555828">
    <property type="component" value="Unassembled WGS sequence"/>
</dbReference>
<protein>
    <submittedName>
        <fullName evidence="3">CRISPR-associated protein Cmr2</fullName>
    </submittedName>
</protein>
<dbReference type="InterPro" id="IPR005537">
    <property type="entry name" value="RAMP_III_fam"/>
</dbReference>
<gene>
    <name evidence="3" type="ORF">HNP65_001235</name>
</gene>
<dbReference type="GO" id="GO:0051607">
    <property type="term" value="P:defense response to virus"/>
    <property type="evidence" value="ECO:0007669"/>
    <property type="project" value="UniProtKB-KW"/>
</dbReference>
<dbReference type="Pfam" id="PF03787">
    <property type="entry name" value="RAMPs"/>
    <property type="match status" value="1"/>
</dbReference>
<evidence type="ECO:0000313" key="4">
    <source>
        <dbReference type="Proteomes" id="UP000555828"/>
    </source>
</evidence>
<comment type="caution">
    <text evidence="3">The sequence shown here is derived from an EMBL/GenBank/DDBJ whole genome shotgun (WGS) entry which is preliminary data.</text>
</comment>
<dbReference type="RefSeq" id="WP_184619420.1">
    <property type="nucleotide sequence ID" value="NZ_JACHEX010000003.1"/>
</dbReference>
<feature type="domain" description="CRISPR type III-associated protein" evidence="2">
    <location>
        <begin position="95"/>
        <end position="324"/>
    </location>
</feature>
<dbReference type="EMBL" id="JACHEX010000003">
    <property type="protein sequence ID" value="MBB6062783.1"/>
    <property type="molecule type" value="Genomic_DNA"/>
</dbReference>
<evidence type="ECO:0000259" key="2">
    <source>
        <dbReference type="Pfam" id="PF03787"/>
    </source>
</evidence>
<evidence type="ECO:0000313" key="3">
    <source>
        <dbReference type="EMBL" id="MBB6062783.1"/>
    </source>
</evidence>
<reference evidence="3 4" key="1">
    <citation type="submission" date="2020-08" db="EMBL/GenBank/DDBJ databases">
        <title>Genomic Encyclopedia of Type Strains, Phase IV (KMG-IV): sequencing the most valuable type-strain genomes for metagenomic binning, comparative biology and taxonomic classification.</title>
        <authorList>
            <person name="Goeker M."/>
        </authorList>
    </citation>
    <scope>NUCLEOTIDE SEQUENCE [LARGE SCALE GENOMIC DNA]</scope>
    <source>
        <strain evidence="3 4">DSM 13481</strain>
    </source>
</reference>